<gene>
    <name evidence="2" type="ORF">GUJ93_ZPchr0009g132</name>
</gene>
<protein>
    <submittedName>
        <fullName evidence="2">Uncharacterized protein</fullName>
    </submittedName>
</protein>
<proteinExistence type="predicted"/>
<dbReference type="AlphaFoldDB" id="A0A8J5S572"/>
<reference evidence="2" key="1">
    <citation type="journal article" date="2021" name="bioRxiv">
        <title>Whole Genome Assembly and Annotation of Northern Wild Rice, Zizania palustris L., Supports a Whole Genome Duplication in the Zizania Genus.</title>
        <authorList>
            <person name="Haas M."/>
            <person name="Kono T."/>
            <person name="Macchietto M."/>
            <person name="Millas R."/>
            <person name="McGilp L."/>
            <person name="Shao M."/>
            <person name="Duquette J."/>
            <person name="Hirsch C.N."/>
            <person name="Kimball J."/>
        </authorList>
    </citation>
    <scope>NUCLEOTIDE SEQUENCE</scope>
    <source>
        <tissue evidence="2">Fresh leaf tissue</tissue>
    </source>
</reference>
<feature type="compositionally biased region" description="Basic and acidic residues" evidence="1">
    <location>
        <begin position="82"/>
        <end position="91"/>
    </location>
</feature>
<comment type="caution">
    <text evidence="2">The sequence shown here is derived from an EMBL/GenBank/DDBJ whole genome shotgun (WGS) entry which is preliminary data.</text>
</comment>
<evidence type="ECO:0000313" key="2">
    <source>
        <dbReference type="EMBL" id="KAG8050316.1"/>
    </source>
</evidence>
<feature type="region of interest" description="Disordered" evidence="1">
    <location>
        <begin position="82"/>
        <end position="111"/>
    </location>
</feature>
<feature type="compositionally biased region" description="Polar residues" evidence="1">
    <location>
        <begin position="92"/>
        <end position="106"/>
    </location>
</feature>
<keyword evidence="3" id="KW-1185">Reference proteome</keyword>
<sequence length="168" mass="18355">MSMVRMVEVLWGEQRLLVLGVKGKCQIGGIPGVDRVVVGMAMVLSVAGVDEAVGADLAIKHIGMNASPTYVGILTFIEGTKEDDSKTDAKQYKQSTGLEDSNSNSDKGGKVDIPELLEDMYEDEVLAHEEENVESRGFDDAKVCYPRIRIVEDESVLGSKVMQHKETH</sequence>
<dbReference type="EMBL" id="JAAALK010000289">
    <property type="protein sequence ID" value="KAG8050316.1"/>
    <property type="molecule type" value="Genomic_DNA"/>
</dbReference>
<evidence type="ECO:0000256" key="1">
    <source>
        <dbReference type="SAM" id="MobiDB-lite"/>
    </source>
</evidence>
<accession>A0A8J5S572</accession>
<evidence type="ECO:0000313" key="3">
    <source>
        <dbReference type="Proteomes" id="UP000729402"/>
    </source>
</evidence>
<reference evidence="2" key="2">
    <citation type="submission" date="2021-02" db="EMBL/GenBank/DDBJ databases">
        <authorList>
            <person name="Kimball J.A."/>
            <person name="Haas M.W."/>
            <person name="Macchietto M."/>
            <person name="Kono T."/>
            <person name="Duquette J."/>
            <person name="Shao M."/>
        </authorList>
    </citation>
    <scope>NUCLEOTIDE SEQUENCE</scope>
    <source>
        <tissue evidence="2">Fresh leaf tissue</tissue>
    </source>
</reference>
<dbReference type="Proteomes" id="UP000729402">
    <property type="component" value="Unassembled WGS sequence"/>
</dbReference>
<organism evidence="2 3">
    <name type="scientific">Zizania palustris</name>
    <name type="common">Northern wild rice</name>
    <dbReference type="NCBI Taxonomy" id="103762"/>
    <lineage>
        <taxon>Eukaryota</taxon>
        <taxon>Viridiplantae</taxon>
        <taxon>Streptophyta</taxon>
        <taxon>Embryophyta</taxon>
        <taxon>Tracheophyta</taxon>
        <taxon>Spermatophyta</taxon>
        <taxon>Magnoliopsida</taxon>
        <taxon>Liliopsida</taxon>
        <taxon>Poales</taxon>
        <taxon>Poaceae</taxon>
        <taxon>BOP clade</taxon>
        <taxon>Oryzoideae</taxon>
        <taxon>Oryzeae</taxon>
        <taxon>Zizaniinae</taxon>
        <taxon>Zizania</taxon>
    </lineage>
</organism>
<name>A0A8J5S572_ZIZPA</name>